<keyword evidence="2" id="KW-1185">Reference proteome</keyword>
<dbReference type="Proteomes" id="UP001607302">
    <property type="component" value="Unassembled WGS sequence"/>
</dbReference>
<accession>A0ABD2B769</accession>
<gene>
    <name evidence="1" type="ORF">V1478_006198</name>
</gene>
<dbReference type="PANTHER" id="PTHR15434">
    <property type="entry name" value="HEAT SHOCK FACTOR 2-BINDING PROTEIN"/>
    <property type="match status" value="1"/>
</dbReference>
<dbReference type="PANTHER" id="PTHR15434:SF2">
    <property type="entry name" value="HEAT SHOCK FACTOR 2-BINDING PROTEIN"/>
    <property type="match status" value="1"/>
</dbReference>
<dbReference type="Gene3D" id="1.25.10.10">
    <property type="entry name" value="Leucine-rich Repeat Variant"/>
    <property type="match status" value="1"/>
</dbReference>
<dbReference type="InterPro" id="IPR039584">
    <property type="entry name" value="HSF2BP"/>
</dbReference>
<evidence type="ECO:0000313" key="2">
    <source>
        <dbReference type="Proteomes" id="UP001607302"/>
    </source>
</evidence>
<name>A0ABD2B769_VESSQ</name>
<evidence type="ECO:0000313" key="1">
    <source>
        <dbReference type="EMBL" id="KAL2728566.1"/>
    </source>
</evidence>
<dbReference type="EMBL" id="JAUDFV010000132">
    <property type="protein sequence ID" value="KAL2728566.1"/>
    <property type="molecule type" value="Genomic_DNA"/>
</dbReference>
<protein>
    <submittedName>
        <fullName evidence="1">Heat shock factor 2-binding protein-like</fullName>
    </submittedName>
</protein>
<dbReference type="AlphaFoldDB" id="A0ABD2B769"/>
<dbReference type="InterPro" id="IPR011989">
    <property type="entry name" value="ARM-like"/>
</dbReference>
<reference evidence="1 2" key="1">
    <citation type="journal article" date="2024" name="Ann. Entomol. Soc. Am.">
        <title>Genomic analyses of the southern and eastern yellowjacket wasps (Hymenoptera: Vespidae) reveal evolutionary signatures of social life.</title>
        <authorList>
            <person name="Catto M.A."/>
            <person name="Caine P.B."/>
            <person name="Orr S.E."/>
            <person name="Hunt B.G."/>
            <person name="Goodisman M.A.D."/>
        </authorList>
    </citation>
    <scope>NUCLEOTIDE SEQUENCE [LARGE SCALE GENOMIC DNA]</scope>
    <source>
        <strain evidence="1">233</strain>
        <tissue evidence="1">Head and thorax</tissue>
    </source>
</reference>
<comment type="caution">
    <text evidence="1">The sequence shown here is derived from an EMBL/GenBank/DDBJ whole genome shotgun (WGS) entry which is preliminary data.</text>
</comment>
<organism evidence="1 2">
    <name type="scientific">Vespula squamosa</name>
    <name type="common">Southern yellow jacket</name>
    <name type="synonym">Wasp</name>
    <dbReference type="NCBI Taxonomy" id="30214"/>
    <lineage>
        <taxon>Eukaryota</taxon>
        <taxon>Metazoa</taxon>
        <taxon>Ecdysozoa</taxon>
        <taxon>Arthropoda</taxon>
        <taxon>Hexapoda</taxon>
        <taxon>Insecta</taxon>
        <taxon>Pterygota</taxon>
        <taxon>Neoptera</taxon>
        <taxon>Endopterygota</taxon>
        <taxon>Hymenoptera</taxon>
        <taxon>Apocrita</taxon>
        <taxon>Aculeata</taxon>
        <taxon>Vespoidea</taxon>
        <taxon>Vespidae</taxon>
        <taxon>Vespinae</taxon>
        <taxon>Vespula</taxon>
    </lineage>
</organism>
<sequence>MEMNKFIIESATRESLSENEFLISLENILKSIEDKLQKFVKSVPKLLTDPELDSGLRTIEIEGEKIHDFLRSVVQPYLNSRKDETEPDFQYKYEQMEEQLHIQATGLEKAIEEIQSLKIQILNQSNFCASLGAVLGNLAWRASRFPEIVDIWLSGVSNNDSIFFTISYRVITYFDFLQNKVREFLSIVSGSFVAFISTYETGIPPTNNVEYQFVLGLLGIVTNISSIPKGREFLITNQNGRDLVEKIIKFMPNFFPIASGKHSLMRLMLMILYNVSMNNTGLSCLFEFHVAEVLSRCLEEDTLSEELQLLCLRILQSITYNLKDPKYIEDLTTSISIRNIKNIALNGESETSSVAKEVIKQLQESLRSKDHGVDHFDDEEVIRSFGIVRRRAPRGVGGGLCLEEHKLGKESAAAPKWVLPVAENRSVSRLVMTMACRSIPRATSSETTLILEYYKISGIL</sequence>
<proteinExistence type="predicted"/>